<dbReference type="EMBL" id="JBBPBN010000020">
    <property type="protein sequence ID" value="KAK9017612.1"/>
    <property type="molecule type" value="Genomic_DNA"/>
</dbReference>
<dbReference type="Pfam" id="PF00011">
    <property type="entry name" value="HSP20"/>
    <property type="match status" value="1"/>
</dbReference>
<reference evidence="5 6" key="1">
    <citation type="journal article" date="2024" name="G3 (Bethesda)">
        <title>Genome assembly of Hibiscus sabdariffa L. provides insights into metabolisms of medicinal natural products.</title>
        <authorList>
            <person name="Kim T."/>
        </authorList>
    </citation>
    <scope>NUCLEOTIDE SEQUENCE [LARGE SCALE GENOMIC DNA]</scope>
    <source>
        <strain evidence="5">TK-2024</strain>
        <tissue evidence="5">Old leaves</tissue>
    </source>
</reference>
<comment type="similarity">
    <text evidence="1 2">Belongs to the small heat shock protein (HSP20) family.</text>
</comment>
<keyword evidence="3" id="KW-0472">Membrane</keyword>
<dbReference type="PROSITE" id="PS01031">
    <property type="entry name" value="SHSP"/>
    <property type="match status" value="1"/>
</dbReference>
<dbReference type="CDD" id="cd06464">
    <property type="entry name" value="ACD_sHsps-like"/>
    <property type="match status" value="1"/>
</dbReference>
<proteinExistence type="inferred from homology"/>
<evidence type="ECO:0000313" key="6">
    <source>
        <dbReference type="Proteomes" id="UP001396334"/>
    </source>
</evidence>
<protein>
    <recommendedName>
        <fullName evidence="4">SHSP domain-containing protein</fullName>
    </recommendedName>
</protein>
<sequence length="179" mass="20107">MSRSYQDFEPDCQYKEGEAQDIIEFQLKDFRKDQLRVHFGSNGVITVSGEWPLEGGKWTRFRKEFATPTHCNTAEIRARLSSGFLYITIPKTFASSHVSQPDSLPLMQQAAKVSPSSAFGESVTGAVTENVTSPMARPSRLKMQGKTAMKIGTCLIVAAVLFMVLFYVFKFYDPMIMKV</sequence>
<evidence type="ECO:0000259" key="4">
    <source>
        <dbReference type="PROSITE" id="PS01031"/>
    </source>
</evidence>
<gene>
    <name evidence="5" type="ORF">V6N11_080088</name>
</gene>
<keyword evidence="3" id="KW-1133">Transmembrane helix</keyword>
<organism evidence="5 6">
    <name type="scientific">Hibiscus sabdariffa</name>
    <name type="common">roselle</name>
    <dbReference type="NCBI Taxonomy" id="183260"/>
    <lineage>
        <taxon>Eukaryota</taxon>
        <taxon>Viridiplantae</taxon>
        <taxon>Streptophyta</taxon>
        <taxon>Embryophyta</taxon>
        <taxon>Tracheophyta</taxon>
        <taxon>Spermatophyta</taxon>
        <taxon>Magnoliopsida</taxon>
        <taxon>eudicotyledons</taxon>
        <taxon>Gunneridae</taxon>
        <taxon>Pentapetalae</taxon>
        <taxon>rosids</taxon>
        <taxon>malvids</taxon>
        <taxon>Malvales</taxon>
        <taxon>Malvaceae</taxon>
        <taxon>Malvoideae</taxon>
        <taxon>Hibiscus</taxon>
    </lineage>
</organism>
<comment type="caution">
    <text evidence="5">The sequence shown here is derived from an EMBL/GenBank/DDBJ whole genome shotgun (WGS) entry which is preliminary data.</text>
</comment>
<feature type="transmembrane region" description="Helical" evidence="3">
    <location>
        <begin position="147"/>
        <end position="169"/>
    </location>
</feature>
<dbReference type="SUPFAM" id="SSF49764">
    <property type="entry name" value="HSP20-like chaperones"/>
    <property type="match status" value="1"/>
</dbReference>
<evidence type="ECO:0000256" key="1">
    <source>
        <dbReference type="PROSITE-ProRule" id="PRU00285"/>
    </source>
</evidence>
<evidence type="ECO:0000256" key="2">
    <source>
        <dbReference type="RuleBase" id="RU003616"/>
    </source>
</evidence>
<feature type="domain" description="SHSP" evidence="4">
    <location>
        <begin position="3"/>
        <end position="107"/>
    </location>
</feature>
<accession>A0ABR2RXI4</accession>
<keyword evidence="6" id="KW-1185">Reference proteome</keyword>
<evidence type="ECO:0000313" key="5">
    <source>
        <dbReference type="EMBL" id="KAK9017612.1"/>
    </source>
</evidence>
<evidence type="ECO:0000256" key="3">
    <source>
        <dbReference type="SAM" id="Phobius"/>
    </source>
</evidence>
<dbReference type="InterPro" id="IPR002068">
    <property type="entry name" value="A-crystallin/Hsp20_dom"/>
</dbReference>
<name>A0ABR2RXI4_9ROSI</name>
<keyword evidence="3" id="KW-0812">Transmembrane</keyword>
<dbReference type="InterPro" id="IPR008978">
    <property type="entry name" value="HSP20-like_chaperone"/>
</dbReference>
<dbReference type="Gene3D" id="2.60.40.790">
    <property type="match status" value="1"/>
</dbReference>
<dbReference type="Proteomes" id="UP001396334">
    <property type="component" value="Unassembled WGS sequence"/>
</dbReference>